<reference evidence="7 8" key="1">
    <citation type="journal article" date="2014" name="PLoS ONE">
        <title>The first complete genome sequence of the class fimbriimonadia in the phylum armatimonadetes.</title>
        <authorList>
            <person name="Hu Z.Y."/>
            <person name="Wang Y.Z."/>
            <person name="Im W.T."/>
            <person name="Wang S.Y."/>
            <person name="Zhao G.P."/>
            <person name="Zheng H.J."/>
            <person name="Quan Z.X."/>
        </authorList>
    </citation>
    <scope>NUCLEOTIDE SEQUENCE [LARGE SCALE GENOMIC DNA]</scope>
    <source>
        <strain evidence="7">Gsoil 348</strain>
    </source>
</reference>
<evidence type="ECO:0000313" key="8">
    <source>
        <dbReference type="Proteomes" id="UP000027982"/>
    </source>
</evidence>
<organism evidence="7 8">
    <name type="scientific">Fimbriimonas ginsengisoli Gsoil 348</name>
    <dbReference type="NCBI Taxonomy" id="661478"/>
    <lineage>
        <taxon>Bacteria</taxon>
        <taxon>Bacillati</taxon>
        <taxon>Armatimonadota</taxon>
        <taxon>Fimbriimonadia</taxon>
        <taxon>Fimbriimonadales</taxon>
        <taxon>Fimbriimonadaceae</taxon>
        <taxon>Fimbriimonas</taxon>
    </lineage>
</organism>
<dbReference type="GO" id="GO:0006013">
    <property type="term" value="P:mannose metabolic process"/>
    <property type="evidence" value="ECO:0007669"/>
    <property type="project" value="InterPro"/>
</dbReference>
<feature type="domain" description="Glycoside hydrolase family 38 central" evidence="6">
    <location>
        <begin position="547"/>
        <end position="621"/>
    </location>
</feature>
<evidence type="ECO:0000256" key="5">
    <source>
        <dbReference type="SAM" id="SignalP"/>
    </source>
</evidence>
<keyword evidence="8" id="KW-1185">Reference proteome</keyword>
<evidence type="ECO:0000256" key="4">
    <source>
        <dbReference type="ARBA" id="ARBA00023295"/>
    </source>
</evidence>
<evidence type="ECO:0000259" key="6">
    <source>
        <dbReference type="SMART" id="SM00872"/>
    </source>
</evidence>
<dbReference type="EMBL" id="CP007139">
    <property type="protein sequence ID" value="AIE87473.1"/>
    <property type="molecule type" value="Genomic_DNA"/>
</dbReference>
<keyword evidence="2" id="KW-0479">Metal-binding</keyword>
<evidence type="ECO:0000256" key="1">
    <source>
        <dbReference type="ARBA" id="ARBA00009792"/>
    </source>
</evidence>
<name>A0A068NVC3_FIMGI</name>
<dbReference type="SMART" id="SM00872">
    <property type="entry name" value="Alpha-mann_mid"/>
    <property type="match status" value="1"/>
</dbReference>
<dbReference type="eggNOG" id="COG0383">
    <property type="taxonomic scope" value="Bacteria"/>
</dbReference>
<evidence type="ECO:0000256" key="3">
    <source>
        <dbReference type="ARBA" id="ARBA00022801"/>
    </source>
</evidence>
<dbReference type="Gene3D" id="2.70.98.30">
    <property type="entry name" value="Golgi alpha-mannosidase II, domain 4"/>
    <property type="match status" value="1"/>
</dbReference>
<dbReference type="RefSeq" id="WP_025228629.1">
    <property type="nucleotide sequence ID" value="NZ_CP007139.1"/>
</dbReference>
<gene>
    <name evidence="7" type="ORF">OP10G_4105</name>
</gene>
<dbReference type="Pfam" id="PF07748">
    <property type="entry name" value="Glyco_hydro_38C"/>
    <property type="match status" value="1"/>
</dbReference>
<dbReference type="Pfam" id="PF09261">
    <property type="entry name" value="Alpha-mann_mid"/>
    <property type="match status" value="1"/>
</dbReference>
<keyword evidence="5" id="KW-0732">Signal</keyword>
<dbReference type="InterPro" id="IPR000602">
    <property type="entry name" value="Glyco_hydro_38_N"/>
</dbReference>
<dbReference type="STRING" id="661478.OP10G_4105"/>
<evidence type="ECO:0000313" key="7">
    <source>
        <dbReference type="EMBL" id="AIE87473.1"/>
    </source>
</evidence>
<dbReference type="InterPro" id="IPR011682">
    <property type="entry name" value="Glyco_hydro_38_C"/>
</dbReference>
<dbReference type="OrthoDB" id="9772207at2"/>
<dbReference type="KEGG" id="fgi:OP10G_4105"/>
<dbReference type="GO" id="GO:0046872">
    <property type="term" value="F:metal ion binding"/>
    <property type="evidence" value="ECO:0007669"/>
    <property type="project" value="UniProtKB-KW"/>
</dbReference>
<dbReference type="Gene3D" id="1.20.1270.50">
    <property type="entry name" value="Glycoside hydrolase family 38, central domain"/>
    <property type="match status" value="1"/>
</dbReference>
<dbReference type="InterPro" id="IPR011330">
    <property type="entry name" value="Glyco_hydro/deAcase_b/a-brl"/>
</dbReference>
<sequence>MTVSLLALAAISAHFPVRAQADTCLAFVSSNLAHGRENFFTYYKFSDQRIAIKEGDVLVYSVFLDPKNPVAKGGLDVDFADDKDSLRDIHLKDTQGLDCHGDTVLTPAIGKWYVRRIPLVGQAGRTTVAWNANFEGDEFGPYVQWLDDIYVEHADGTRTPVYTNGLPPTRQLVNSNGYSKLPIFISVDRSKVVEGANTAALVAQVEAAGKRIASLENARRDIEFARGFLKGNPDPALEGHIREAAALLDAVERKENASPEEIQAALHAANHALSHTHPVMEKYTGHLVGHAHIDLQWLWEWQEGLVVTHDTFNQAAKFMDEFPGFTFSQSSSWLYKAVEEQYPALFKTIQQKVKKGQWELVGGRVCEGDTNMISPESHARQFLYGQRYFREKFGKTARVAWEPDTFGHNAQMPQIAKLGGCDAYYFCRGGKEKPLFWWTALDGTKILTFDEPATGSWYNSDLSYKQFQEMLDFRDKTGSKDMLWVYGVGNHGGGPTREMIQEALGWMKDPTKPKVRFSTATEFFDKLRTYDLKKIPTIQDELNPVFDGCYTTHSEIKQLNRQAEAMTTAAEAIATVASLRGFAYPKASFRRNWEEICFNHHHDTLPGSGIHAPYEKTKVQLQRVVFDDRDIIQRAMESMAVQVTAPKGISQMVFNPTGWTRSGWVETYLVKSGWDADSGVTPENAVAVAPDGAKFPVQLIDGPSRKIRFWAGNVPAFGYKVFNFQIGTVPKPKVRMTGEGSFETDAYQVTFDVKRGLITSLFDKRLKREMAGSSLGRLENHFEGPGGMSAWVIGAISKVEPLECVDHAVTGTPEHVEVRFDYVLKAHNSLSRDTKVTQRFVLDTRKPTIETDVDCDWNAIGTGDEPSPMLRVAFDTATTATSARYEIPFGSIDRKSDGREFPALQWADQSGIAVLNDSKHGYSSDGKTLRLTLIRASHDPDPVPNPGHHHWRYSIVPHGSEMNYAQLTEIATEFNIPLFNASVPYDARGDQPLEYRTITMGTDPVVPTALKRSEDGNDLILRFFQASGQPSARYSARIFPFFKRASWVNFVEDPLSIAGQSDVGTGSAGPDGGRLIYDLRPFEIRTVKIQLQPKGYSPKPPME</sequence>
<dbReference type="Gene3D" id="2.60.40.2220">
    <property type="match status" value="1"/>
</dbReference>
<dbReference type="InterPro" id="IPR041147">
    <property type="entry name" value="GH38_C"/>
</dbReference>
<feature type="chain" id="PRO_5001651879" evidence="5">
    <location>
        <begin position="20"/>
        <end position="1103"/>
    </location>
</feature>
<dbReference type="PANTHER" id="PTHR46017:SF1">
    <property type="entry name" value="ALPHA-MANNOSIDASE 2C1"/>
    <property type="match status" value="1"/>
</dbReference>
<dbReference type="GO" id="GO:0004559">
    <property type="term" value="F:alpha-mannosidase activity"/>
    <property type="evidence" value="ECO:0007669"/>
    <property type="project" value="InterPro"/>
</dbReference>
<dbReference type="SUPFAM" id="SSF88688">
    <property type="entry name" value="Families 57/38 glycoside transferase middle domain"/>
    <property type="match status" value="1"/>
</dbReference>
<dbReference type="SUPFAM" id="SSF74650">
    <property type="entry name" value="Galactose mutarotase-like"/>
    <property type="match status" value="1"/>
</dbReference>
<dbReference type="InterPro" id="IPR027291">
    <property type="entry name" value="Glyco_hydro_38_N_sf"/>
</dbReference>
<feature type="signal peptide" evidence="5">
    <location>
        <begin position="1"/>
        <end position="19"/>
    </location>
</feature>
<dbReference type="AlphaFoldDB" id="A0A068NVC3"/>
<dbReference type="GO" id="GO:0030246">
    <property type="term" value="F:carbohydrate binding"/>
    <property type="evidence" value="ECO:0007669"/>
    <property type="project" value="InterPro"/>
</dbReference>
<protein>
    <submittedName>
        <fullName evidence="7">Glycosyl hydrolase 38 domain protein</fullName>
    </submittedName>
</protein>
<proteinExistence type="inferred from homology"/>
<evidence type="ECO:0000256" key="2">
    <source>
        <dbReference type="ARBA" id="ARBA00022723"/>
    </source>
</evidence>
<dbReference type="InterPro" id="IPR028995">
    <property type="entry name" value="Glyco_hydro_57/38_cen_sf"/>
</dbReference>
<dbReference type="Pfam" id="PF17677">
    <property type="entry name" value="Glyco_hydro38C2"/>
    <property type="match status" value="1"/>
</dbReference>
<dbReference type="HOGENOM" id="CLU_003442_1_1_0"/>
<keyword evidence="4" id="KW-0326">Glycosidase</keyword>
<dbReference type="Pfam" id="PF01074">
    <property type="entry name" value="Glyco_hydro_38N"/>
    <property type="match status" value="1"/>
</dbReference>
<dbReference type="InterPro" id="IPR037094">
    <property type="entry name" value="Glyco_hydro_38_cen_sf"/>
</dbReference>
<dbReference type="Proteomes" id="UP000027982">
    <property type="component" value="Chromosome"/>
</dbReference>
<dbReference type="Gene3D" id="3.20.110.10">
    <property type="entry name" value="Glycoside hydrolase 38, N terminal domain"/>
    <property type="match status" value="1"/>
</dbReference>
<dbReference type="InterPro" id="IPR015341">
    <property type="entry name" value="Glyco_hydro_38_cen"/>
</dbReference>
<dbReference type="PANTHER" id="PTHR46017">
    <property type="entry name" value="ALPHA-MANNOSIDASE 2C1"/>
    <property type="match status" value="1"/>
</dbReference>
<dbReference type="FunFam" id="1.20.1270.50:FF:000004">
    <property type="entry name" value="alpha-mannosidase 2C1 isoform X1"/>
    <property type="match status" value="1"/>
</dbReference>
<dbReference type="InterPro" id="IPR011013">
    <property type="entry name" value="Gal_mutarotase_sf_dom"/>
</dbReference>
<dbReference type="CDD" id="cd10789">
    <property type="entry name" value="GH38N_AMII_ER_cytosolic"/>
    <property type="match status" value="1"/>
</dbReference>
<comment type="similarity">
    <text evidence="1">Belongs to the glycosyl hydrolase 38 family.</text>
</comment>
<dbReference type="GO" id="GO:0009313">
    <property type="term" value="P:oligosaccharide catabolic process"/>
    <property type="evidence" value="ECO:0007669"/>
    <property type="project" value="TreeGrafter"/>
</dbReference>
<accession>A0A068NVC3</accession>
<dbReference type="SUPFAM" id="SSF88713">
    <property type="entry name" value="Glycoside hydrolase/deacetylase"/>
    <property type="match status" value="1"/>
</dbReference>
<keyword evidence="3 7" id="KW-0378">Hydrolase</keyword>